<feature type="region of interest" description="Disordered" evidence="1">
    <location>
        <begin position="68"/>
        <end position="90"/>
    </location>
</feature>
<sequence length="90" mass="9653">MLHRSRQNVRPLKEFEKLRRKSIGVAIQFPGLAVSRPSPPRRSVQALSSTLATDSIATTFSSGAILDRQHPAAAAAPTASHARPTARNLG</sequence>
<protein>
    <submittedName>
        <fullName evidence="2">Uncharacterized protein</fullName>
    </submittedName>
</protein>
<dbReference type="HOGENOM" id="CLU_2438663_0_0_5"/>
<evidence type="ECO:0000313" key="2">
    <source>
        <dbReference type="EMBL" id="ABC90139.1"/>
    </source>
</evidence>
<accession>Q2KAJ7</accession>
<keyword evidence="3" id="KW-1185">Reference proteome</keyword>
<evidence type="ECO:0000313" key="3">
    <source>
        <dbReference type="Proteomes" id="UP000001936"/>
    </source>
</evidence>
<feature type="compositionally biased region" description="Low complexity" evidence="1">
    <location>
        <begin position="71"/>
        <end position="90"/>
    </location>
</feature>
<proteinExistence type="predicted"/>
<name>Q2KAJ7_RHIEC</name>
<evidence type="ECO:0000256" key="1">
    <source>
        <dbReference type="SAM" id="MobiDB-lite"/>
    </source>
</evidence>
<dbReference type="EMBL" id="CP000133">
    <property type="protein sequence ID" value="ABC90139.1"/>
    <property type="molecule type" value="Genomic_DNA"/>
</dbReference>
<dbReference type="AlphaFoldDB" id="Q2KAJ7"/>
<gene>
    <name evidence="2" type="ordered locus">RHE_CH01334</name>
</gene>
<reference evidence="2 3" key="1">
    <citation type="journal article" date="2006" name="Proc. Natl. Acad. Sci. U.S.A.">
        <title>The partitioned Rhizobium etli genome: genetic and metabolic redundancy in seven interacting replicons.</title>
        <authorList>
            <person name="Gonzalez V."/>
            <person name="Santamaria R.I."/>
            <person name="Bustos P."/>
            <person name="Hernandez-Gonzalez I."/>
            <person name="Medrano-Soto A."/>
            <person name="Moreno-Hagelsieb G."/>
            <person name="Janga S.C."/>
            <person name="Ramirez M.A."/>
            <person name="Jimenez-Jacinto V."/>
            <person name="Collado-Vides J."/>
            <person name="Davila G."/>
        </authorList>
    </citation>
    <scope>NUCLEOTIDE SEQUENCE [LARGE SCALE GENOMIC DNA]</scope>
    <source>
        <strain evidence="3">ATCC 51251 / DSM 11541 / JCM 21823 / NBRC 15573 / CFN 42</strain>
    </source>
</reference>
<dbReference type="KEGG" id="ret:RHE_CH01334"/>
<dbReference type="Proteomes" id="UP000001936">
    <property type="component" value="Chromosome"/>
</dbReference>
<organism evidence="2 3">
    <name type="scientific">Rhizobium etli (strain ATCC 51251 / DSM 11541 / JCM 21823 / NBRC 15573 / CFN 42)</name>
    <dbReference type="NCBI Taxonomy" id="347834"/>
    <lineage>
        <taxon>Bacteria</taxon>
        <taxon>Pseudomonadati</taxon>
        <taxon>Pseudomonadota</taxon>
        <taxon>Alphaproteobacteria</taxon>
        <taxon>Hyphomicrobiales</taxon>
        <taxon>Rhizobiaceae</taxon>
        <taxon>Rhizobium/Agrobacterium group</taxon>
        <taxon>Rhizobium</taxon>
    </lineage>
</organism>